<organism evidence="1 2">
    <name type="scientific">Piloderma croceum (strain F 1598)</name>
    <dbReference type="NCBI Taxonomy" id="765440"/>
    <lineage>
        <taxon>Eukaryota</taxon>
        <taxon>Fungi</taxon>
        <taxon>Dikarya</taxon>
        <taxon>Basidiomycota</taxon>
        <taxon>Agaricomycotina</taxon>
        <taxon>Agaricomycetes</taxon>
        <taxon>Agaricomycetidae</taxon>
        <taxon>Atheliales</taxon>
        <taxon>Atheliaceae</taxon>
        <taxon>Piloderma</taxon>
    </lineage>
</organism>
<proteinExistence type="predicted"/>
<evidence type="ECO:0000313" key="1">
    <source>
        <dbReference type="EMBL" id="KIM79554.1"/>
    </source>
</evidence>
<dbReference type="EMBL" id="KN833009">
    <property type="protein sequence ID" value="KIM79554.1"/>
    <property type="molecule type" value="Genomic_DNA"/>
</dbReference>
<dbReference type="AlphaFoldDB" id="A0A0C3FIF6"/>
<dbReference type="InParanoid" id="A0A0C3FIF6"/>
<sequence>MSVVRIIDWTGSPMYHNRLVSFRLLPEYLLSRSAQGTCIELHSYQCGFYREGFILSYLNSGTNVNILCRNSELHHIN</sequence>
<dbReference type="Proteomes" id="UP000054166">
    <property type="component" value="Unassembled WGS sequence"/>
</dbReference>
<reference evidence="1 2" key="1">
    <citation type="submission" date="2014-04" db="EMBL/GenBank/DDBJ databases">
        <authorList>
            <consortium name="DOE Joint Genome Institute"/>
            <person name="Kuo A."/>
            <person name="Tarkka M."/>
            <person name="Buscot F."/>
            <person name="Kohler A."/>
            <person name="Nagy L.G."/>
            <person name="Floudas D."/>
            <person name="Copeland A."/>
            <person name="Barry K.W."/>
            <person name="Cichocki N."/>
            <person name="Veneault-Fourrey C."/>
            <person name="LaButti K."/>
            <person name="Lindquist E.A."/>
            <person name="Lipzen A."/>
            <person name="Lundell T."/>
            <person name="Morin E."/>
            <person name="Murat C."/>
            <person name="Sun H."/>
            <person name="Tunlid A."/>
            <person name="Henrissat B."/>
            <person name="Grigoriev I.V."/>
            <person name="Hibbett D.S."/>
            <person name="Martin F."/>
            <person name="Nordberg H.P."/>
            <person name="Cantor M.N."/>
            <person name="Hua S.X."/>
        </authorList>
    </citation>
    <scope>NUCLEOTIDE SEQUENCE [LARGE SCALE GENOMIC DNA]</scope>
    <source>
        <strain evidence="1 2">F 1598</strain>
    </source>
</reference>
<protein>
    <submittedName>
        <fullName evidence="1">Uncharacterized protein</fullName>
    </submittedName>
</protein>
<evidence type="ECO:0000313" key="2">
    <source>
        <dbReference type="Proteomes" id="UP000054166"/>
    </source>
</evidence>
<keyword evidence="2" id="KW-1185">Reference proteome</keyword>
<dbReference type="HOGENOM" id="CLU_2638941_0_0_1"/>
<name>A0A0C3FIF6_PILCF</name>
<gene>
    <name evidence="1" type="ORF">PILCRDRAFT_560004</name>
</gene>
<accession>A0A0C3FIF6</accession>
<reference evidence="2" key="2">
    <citation type="submission" date="2015-01" db="EMBL/GenBank/DDBJ databases">
        <title>Evolutionary Origins and Diversification of the Mycorrhizal Mutualists.</title>
        <authorList>
            <consortium name="DOE Joint Genome Institute"/>
            <consortium name="Mycorrhizal Genomics Consortium"/>
            <person name="Kohler A."/>
            <person name="Kuo A."/>
            <person name="Nagy L.G."/>
            <person name="Floudas D."/>
            <person name="Copeland A."/>
            <person name="Barry K.W."/>
            <person name="Cichocki N."/>
            <person name="Veneault-Fourrey C."/>
            <person name="LaButti K."/>
            <person name="Lindquist E.A."/>
            <person name="Lipzen A."/>
            <person name="Lundell T."/>
            <person name="Morin E."/>
            <person name="Murat C."/>
            <person name="Riley R."/>
            <person name="Ohm R."/>
            <person name="Sun H."/>
            <person name="Tunlid A."/>
            <person name="Henrissat B."/>
            <person name="Grigoriev I.V."/>
            <person name="Hibbett D.S."/>
            <person name="Martin F."/>
        </authorList>
    </citation>
    <scope>NUCLEOTIDE SEQUENCE [LARGE SCALE GENOMIC DNA]</scope>
    <source>
        <strain evidence="2">F 1598</strain>
    </source>
</reference>